<protein>
    <recommendedName>
        <fullName evidence="18">CFEM domain-containing protein</fullName>
    </recommendedName>
</protein>
<proteinExistence type="inferred from homology"/>
<feature type="disulfide bond" evidence="14">
    <location>
        <begin position="55"/>
        <end position="88"/>
    </location>
</feature>
<evidence type="ECO:0000259" key="18">
    <source>
        <dbReference type="PROSITE" id="PS52012"/>
    </source>
</evidence>
<keyword evidence="8 17" id="KW-0732">Signal</keyword>
<evidence type="ECO:0000313" key="19">
    <source>
        <dbReference type="EMBL" id="KAH7009336.1"/>
    </source>
</evidence>
<dbReference type="PANTHER" id="PTHR33048">
    <property type="entry name" value="PTH11-LIKE INTEGRAL MEMBRANE PROTEIN (AFU_ORTHOLOGUE AFUA_5G11245)"/>
    <property type="match status" value="1"/>
</dbReference>
<feature type="chain" id="PRO_5047087887" description="CFEM domain-containing protein" evidence="17">
    <location>
        <begin position="21"/>
        <end position="417"/>
    </location>
</feature>
<evidence type="ECO:0000256" key="2">
    <source>
        <dbReference type="ARBA" id="ARBA00004589"/>
    </source>
</evidence>
<name>A0ABQ8FSS8_9PEZI</name>
<reference evidence="19 20" key="1">
    <citation type="journal article" date="2021" name="Nat. Commun.">
        <title>Genetic determinants of endophytism in the Arabidopsis root mycobiome.</title>
        <authorList>
            <person name="Mesny F."/>
            <person name="Miyauchi S."/>
            <person name="Thiergart T."/>
            <person name="Pickel B."/>
            <person name="Atanasova L."/>
            <person name="Karlsson M."/>
            <person name="Huettel B."/>
            <person name="Barry K.W."/>
            <person name="Haridas S."/>
            <person name="Chen C."/>
            <person name="Bauer D."/>
            <person name="Andreopoulos W."/>
            <person name="Pangilinan J."/>
            <person name="LaButti K."/>
            <person name="Riley R."/>
            <person name="Lipzen A."/>
            <person name="Clum A."/>
            <person name="Drula E."/>
            <person name="Henrissat B."/>
            <person name="Kohler A."/>
            <person name="Grigoriev I.V."/>
            <person name="Martin F.M."/>
            <person name="Hacquard S."/>
        </authorList>
    </citation>
    <scope>NUCLEOTIDE SEQUENCE [LARGE SCALE GENOMIC DNA]</scope>
    <source>
        <strain evidence="19 20">MPI-SDFR-AT-0080</strain>
    </source>
</reference>
<gene>
    <name evidence="19" type="ORF">B0J12DRAFT_636366</name>
</gene>
<keyword evidence="11 14" id="KW-1015">Disulfide bond</keyword>
<feature type="disulfide bond" evidence="14">
    <location>
        <begin position="46"/>
        <end position="53"/>
    </location>
</feature>
<evidence type="ECO:0000256" key="15">
    <source>
        <dbReference type="SAM" id="MobiDB-lite"/>
    </source>
</evidence>
<dbReference type="PROSITE" id="PS52012">
    <property type="entry name" value="CFEM"/>
    <property type="match status" value="1"/>
</dbReference>
<evidence type="ECO:0000256" key="3">
    <source>
        <dbReference type="ARBA" id="ARBA00004613"/>
    </source>
</evidence>
<accession>A0ABQ8FSS8</accession>
<evidence type="ECO:0000256" key="13">
    <source>
        <dbReference type="ARBA" id="ARBA00038359"/>
    </source>
</evidence>
<feature type="transmembrane region" description="Helical" evidence="16">
    <location>
        <begin position="212"/>
        <end position="239"/>
    </location>
</feature>
<dbReference type="SMART" id="SM00747">
    <property type="entry name" value="CFEM"/>
    <property type="match status" value="1"/>
</dbReference>
<evidence type="ECO:0000256" key="12">
    <source>
        <dbReference type="ARBA" id="ARBA00023288"/>
    </source>
</evidence>
<feature type="transmembrane region" description="Helical" evidence="16">
    <location>
        <begin position="259"/>
        <end position="278"/>
    </location>
</feature>
<keyword evidence="10 16" id="KW-0472">Membrane</keyword>
<feature type="transmembrane region" description="Helical" evidence="16">
    <location>
        <begin position="102"/>
        <end position="124"/>
    </location>
</feature>
<dbReference type="Pfam" id="PF05730">
    <property type="entry name" value="CFEM"/>
    <property type="match status" value="1"/>
</dbReference>
<comment type="subcellular location">
    <subcellularLocation>
        <location evidence="2">Membrane</location>
        <topology evidence="2">Lipid-anchor</topology>
        <topology evidence="2">GPI-anchor</topology>
    </subcellularLocation>
    <subcellularLocation>
        <location evidence="1">Membrane</location>
        <topology evidence="1">Multi-pass membrane protein</topology>
    </subcellularLocation>
    <subcellularLocation>
        <location evidence="3">Secreted</location>
    </subcellularLocation>
</comment>
<dbReference type="InterPro" id="IPR049326">
    <property type="entry name" value="Rhodopsin_dom_fungi"/>
</dbReference>
<evidence type="ECO:0000256" key="6">
    <source>
        <dbReference type="ARBA" id="ARBA00022622"/>
    </source>
</evidence>
<comment type="caution">
    <text evidence="14">Lacks conserved residue(s) required for the propagation of feature annotation.</text>
</comment>
<evidence type="ECO:0000256" key="4">
    <source>
        <dbReference type="ARBA" id="ARBA00010031"/>
    </source>
</evidence>
<evidence type="ECO:0000256" key="5">
    <source>
        <dbReference type="ARBA" id="ARBA00022525"/>
    </source>
</evidence>
<keyword evidence="7 16" id="KW-0812">Transmembrane</keyword>
<comment type="similarity">
    <text evidence="4">Belongs to the RBT5 family.</text>
</comment>
<keyword evidence="12" id="KW-0449">Lipoprotein</keyword>
<evidence type="ECO:0000256" key="17">
    <source>
        <dbReference type="SAM" id="SignalP"/>
    </source>
</evidence>
<dbReference type="InterPro" id="IPR008427">
    <property type="entry name" value="Extracellular_membr_CFEM_dom"/>
</dbReference>
<dbReference type="PANTHER" id="PTHR33048:SF160">
    <property type="entry name" value="SAT4 FAMILY MEMBRANE PROTEIN"/>
    <property type="match status" value="1"/>
</dbReference>
<organism evidence="19 20">
    <name type="scientific">Macrophomina phaseolina</name>
    <dbReference type="NCBI Taxonomy" id="35725"/>
    <lineage>
        <taxon>Eukaryota</taxon>
        <taxon>Fungi</taxon>
        <taxon>Dikarya</taxon>
        <taxon>Ascomycota</taxon>
        <taxon>Pezizomycotina</taxon>
        <taxon>Dothideomycetes</taxon>
        <taxon>Dothideomycetes incertae sedis</taxon>
        <taxon>Botryosphaeriales</taxon>
        <taxon>Botryosphaeriaceae</taxon>
        <taxon>Macrophomina</taxon>
    </lineage>
</organism>
<feature type="transmembrane region" description="Helical" evidence="16">
    <location>
        <begin position="136"/>
        <end position="154"/>
    </location>
</feature>
<evidence type="ECO:0000256" key="9">
    <source>
        <dbReference type="ARBA" id="ARBA00022989"/>
    </source>
</evidence>
<evidence type="ECO:0000256" key="10">
    <source>
        <dbReference type="ARBA" id="ARBA00023136"/>
    </source>
</evidence>
<keyword evidence="20" id="KW-1185">Reference proteome</keyword>
<feature type="compositionally biased region" description="Polar residues" evidence="15">
    <location>
        <begin position="370"/>
        <end position="393"/>
    </location>
</feature>
<keyword evidence="6" id="KW-0325">Glycoprotein</keyword>
<dbReference type="InterPro" id="IPR052337">
    <property type="entry name" value="SAT4-like"/>
</dbReference>
<dbReference type="Pfam" id="PF20684">
    <property type="entry name" value="Fung_rhodopsin"/>
    <property type="match status" value="1"/>
</dbReference>
<feature type="transmembrane region" description="Helical" evidence="16">
    <location>
        <begin position="294"/>
        <end position="312"/>
    </location>
</feature>
<feature type="transmembrane region" description="Helical" evidence="16">
    <location>
        <begin position="182"/>
        <end position="200"/>
    </location>
</feature>
<evidence type="ECO:0000256" key="16">
    <source>
        <dbReference type="SAM" id="Phobius"/>
    </source>
</evidence>
<sequence length="417" mass="45391">MRLPWCLLALASCLCTFVQADLADAAALLPACGLKCTIKSITESSCSANNQTCICTNEELISSISVCVQSSCTIREQLTTKNVSDTACGKPVRDVSNLIDGFGVGGGVVALLFFIARMVSRFILSGINFGMDDCTITVAMACLVGFSALSTELAKHGLGKDLWTIPFDSITYILKIYYIDELLYLVVISMTKISILFFYLRIFPDKDFRKIAYGVMGVTVAYMIAFLLVSALQCLPVQAAWFHWDGSYHGACNNVNAQGWAAAAFNIALDLTILLLPLRQLSKLVMSWKKKAQLLLMFLVGGFVTVVSILRLETLFHFSNSSNFTWESAPFGYWSTIEMDVGIICACMPAVQALLKRIWPTVFGSTVQNSNGTGKSNASGRSNPLDSLSNSKNGDTKDFVPLVEVSSIRDAEGGRGY</sequence>
<feature type="disulfide bond" evidence="14">
    <location>
        <begin position="36"/>
        <end position="67"/>
    </location>
</feature>
<evidence type="ECO:0000256" key="14">
    <source>
        <dbReference type="PROSITE-ProRule" id="PRU01356"/>
    </source>
</evidence>
<feature type="region of interest" description="Disordered" evidence="15">
    <location>
        <begin position="370"/>
        <end position="394"/>
    </location>
</feature>
<comment type="caution">
    <text evidence="19">The sequence shown here is derived from an EMBL/GenBank/DDBJ whole genome shotgun (WGS) entry which is preliminary data.</text>
</comment>
<comment type="similarity">
    <text evidence="13">Belongs to the SAT4 family.</text>
</comment>
<keyword evidence="6" id="KW-0336">GPI-anchor</keyword>
<keyword evidence="9 16" id="KW-1133">Transmembrane helix</keyword>
<dbReference type="Proteomes" id="UP000774617">
    <property type="component" value="Unassembled WGS sequence"/>
</dbReference>
<evidence type="ECO:0000256" key="8">
    <source>
        <dbReference type="ARBA" id="ARBA00022729"/>
    </source>
</evidence>
<evidence type="ECO:0000256" key="7">
    <source>
        <dbReference type="ARBA" id="ARBA00022692"/>
    </source>
</evidence>
<evidence type="ECO:0000313" key="20">
    <source>
        <dbReference type="Proteomes" id="UP000774617"/>
    </source>
</evidence>
<evidence type="ECO:0000256" key="1">
    <source>
        <dbReference type="ARBA" id="ARBA00004141"/>
    </source>
</evidence>
<dbReference type="EMBL" id="JAGTJR010000110">
    <property type="protein sequence ID" value="KAH7009336.1"/>
    <property type="molecule type" value="Genomic_DNA"/>
</dbReference>
<feature type="signal peptide" evidence="17">
    <location>
        <begin position="1"/>
        <end position="20"/>
    </location>
</feature>
<evidence type="ECO:0000256" key="11">
    <source>
        <dbReference type="ARBA" id="ARBA00023157"/>
    </source>
</evidence>
<keyword evidence="5" id="KW-0964">Secreted</keyword>
<feature type="disulfide bond" evidence="14">
    <location>
        <begin position="32"/>
        <end position="72"/>
    </location>
</feature>
<feature type="domain" description="CFEM" evidence="18">
    <location>
        <begin position="1"/>
        <end position="115"/>
    </location>
</feature>